<sequence>KCVLFRNIASVHISINCDDYGTYLNALAGANFLTIYLKINRYFIKLQEIDANFSCSMCIVLYLIPSISVTIVVLALTINTMVTCSTLYESQPKHTLSDLMLRKTRNHDNTATATFTTTMLKTYLG</sequence>
<reference evidence="2" key="1">
    <citation type="journal article" date="2023" name="IScience">
        <title>Live-bearing cockroach genome reveals convergent evolutionary mechanisms linked to viviparity in insects and beyond.</title>
        <authorList>
            <person name="Fouks B."/>
            <person name="Harrison M.C."/>
            <person name="Mikhailova A.A."/>
            <person name="Marchal E."/>
            <person name="English S."/>
            <person name="Carruthers M."/>
            <person name="Jennings E.C."/>
            <person name="Chiamaka E.L."/>
            <person name="Frigard R.A."/>
            <person name="Pippel M."/>
            <person name="Attardo G.M."/>
            <person name="Benoit J.B."/>
            <person name="Bornberg-Bauer E."/>
            <person name="Tobe S.S."/>
        </authorList>
    </citation>
    <scope>NUCLEOTIDE SEQUENCE</scope>
    <source>
        <strain evidence="2">Stay&amp;Tobe</strain>
    </source>
</reference>
<keyword evidence="1" id="KW-0812">Transmembrane</keyword>
<organism evidence="2 3">
    <name type="scientific">Diploptera punctata</name>
    <name type="common">Pacific beetle cockroach</name>
    <dbReference type="NCBI Taxonomy" id="6984"/>
    <lineage>
        <taxon>Eukaryota</taxon>
        <taxon>Metazoa</taxon>
        <taxon>Ecdysozoa</taxon>
        <taxon>Arthropoda</taxon>
        <taxon>Hexapoda</taxon>
        <taxon>Insecta</taxon>
        <taxon>Pterygota</taxon>
        <taxon>Neoptera</taxon>
        <taxon>Polyneoptera</taxon>
        <taxon>Dictyoptera</taxon>
        <taxon>Blattodea</taxon>
        <taxon>Blaberoidea</taxon>
        <taxon>Blaberidae</taxon>
        <taxon>Diplopterinae</taxon>
        <taxon>Diploptera</taxon>
    </lineage>
</organism>
<evidence type="ECO:0000256" key="1">
    <source>
        <dbReference type="SAM" id="Phobius"/>
    </source>
</evidence>
<evidence type="ECO:0000313" key="2">
    <source>
        <dbReference type="EMBL" id="KAJ9581188.1"/>
    </source>
</evidence>
<reference evidence="2" key="2">
    <citation type="submission" date="2023-05" db="EMBL/GenBank/DDBJ databases">
        <authorList>
            <person name="Fouks B."/>
        </authorList>
    </citation>
    <scope>NUCLEOTIDE SEQUENCE</scope>
    <source>
        <strain evidence="2">Stay&amp;Tobe</strain>
        <tissue evidence="2">Testes</tissue>
    </source>
</reference>
<evidence type="ECO:0000313" key="3">
    <source>
        <dbReference type="Proteomes" id="UP001233999"/>
    </source>
</evidence>
<keyword evidence="1" id="KW-1133">Transmembrane helix</keyword>
<dbReference type="Proteomes" id="UP001233999">
    <property type="component" value="Unassembled WGS sequence"/>
</dbReference>
<feature type="transmembrane region" description="Helical" evidence="1">
    <location>
        <begin position="20"/>
        <end position="39"/>
    </location>
</feature>
<feature type="transmembrane region" description="Helical" evidence="1">
    <location>
        <begin position="51"/>
        <end position="76"/>
    </location>
</feature>
<name>A0AAD8E8N0_DIPPU</name>
<protein>
    <submittedName>
        <fullName evidence="2">Uncharacterized protein</fullName>
    </submittedName>
</protein>
<dbReference type="EMBL" id="JASPKZ010007994">
    <property type="protein sequence ID" value="KAJ9581188.1"/>
    <property type="molecule type" value="Genomic_DNA"/>
</dbReference>
<gene>
    <name evidence="2" type="ORF">L9F63_023627</name>
</gene>
<dbReference type="AlphaFoldDB" id="A0AAD8E8N0"/>
<feature type="non-terminal residue" evidence="2">
    <location>
        <position position="1"/>
    </location>
</feature>
<proteinExistence type="predicted"/>
<feature type="non-terminal residue" evidence="2">
    <location>
        <position position="125"/>
    </location>
</feature>
<accession>A0AAD8E8N0</accession>
<keyword evidence="1" id="KW-0472">Membrane</keyword>
<comment type="caution">
    <text evidence="2">The sequence shown here is derived from an EMBL/GenBank/DDBJ whole genome shotgun (WGS) entry which is preliminary data.</text>
</comment>
<keyword evidence="3" id="KW-1185">Reference proteome</keyword>